<dbReference type="GO" id="GO:0005524">
    <property type="term" value="F:ATP binding"/>
    <property type="evidence" value="ECO:0007669"/>
    <property type="project" value="UniProtKB-KW"/>
</dbReference>
<dbReference type="InterPro" id="IPR024185">
    <property type="entry name" value="FTHF_cligase-like_sf"/>
</dbReference>
<dbReference type="PANTHER" id="PTHR23407">
    <property type="entry name" value="ATPASE INHIBITOR/5-FORMYLTETRAHYDROFOLATE CYCLO-LIGASE"/>
    <property type="match status" value="1"/>
</dbReference>
<feature type="binding site" evidence="4">
    <location>
        <begin position="146"/>
        <end position="154"/>
    </location>
    <ligand>
        <name>ATP</name>
        <dbReference type="ChEBI" id="CHEBI:30616"/>
    </ligand>
</feature>
<dbReference type="AlphaFoldDB" id="A0A6N8JFP7"/>
<evidence type="ECO:0000256" key="5">
    <source>
        <dbReference type="RuleBase" id="RU361279"/>
    </source>
</evidence>
<feature type="binding site" evidence="4">
    <location>
        <position position="60"/>
    </location>
    <ligand>
        <name>substrate</name>
    </ligand>
</feature>
<dbReference type="NCBIfam" id="TIGR02727">
    <property type="entry name" value="MTHFS_bact"/>
    <property type="match status" value="1"/>
</dbReference>
<dbReference type="PANTHER" id="PTHR23407:SF1">
    <property type="entry name" value="5-FORMYLTETRAHYDROFOLATE CYCLO-LIGASE"/>
    <property type="match status" value="1"/>
</dbReference>
<dbReference type="GO" id="GO:0009396">
    <property type="term" value="P:folic acid-containing compound biosynthetic process"/>
    <property type="evidence" value="ECO:0007669"/>
    <property type="project" value="TreeGrafter"/>
</dbReference>
<organism evidence="6 7">
    <name type="scientific">Chitinophaga oryziterrae</name>
    <dbReference type="NCBI Taxonomy" id="1031224"/>
    <lineage>
        <taxon>Bacteria</taxon>
        <taxon>Pseudomonadati</taxon>
        <taxon>Bacteroidota</taxon>
        <taxon>Chitinophagia</taxon>
        <taxon>Chitinophagales</taxon>
        <taxon>Chitinophagaceae</taxon>
        <taxon>Chitinophaga</taxon>
    </lineage>
</organism>
<dbReference type="Proteomes" id="UP000468388">
    <property type="component" value="Unassembled WGS sequence"/>
</dbReference>
<feature type="binding site" evidence="4">
    <location>
        <position position="67"/>
    </location>
    <ligand>
        <name>substrate</name>
    </ligand>
</feature>
<evidence type="ECO:0000313" key="6">
    <source>
        <dbReference type="EMBL" id="MVT43148.1"/>
    </source>
</evidence>
<dbReference type="GO" id="GO:0046872">
    <property type="term" value="F:metal ion binding"/>
    <property type="evidence" value="ECO:0007669"/>
    <property type="project" value="UniProtKB-KW"/>
</dbReference>
<comment type="cofactor">
    <cofactor evidence="5">
        <name>Mg(2+)</name>
        <dbReference type="ChEBI" id="CHEBI:18420"/>
    </cofactor>
</comment>
<evidence type="ECO:0000256" key="2">
    <source>
        <dbReference type="ARBA" id="ARBA00022741"/>
    </source>
</evidence>
<feature type="binding site" evidence="4">
    <location>
        <begin position="15"/>
        <end position="19"/>
    </location>
    <ligand>
        <name>ATP</name>
        <dbReference type="ChEBI" id="CHEBI:30616"/>
    </ligand>
</feature>
<comment type="catalytic activity">
    <reaction evidence="5">
        <text>(6S)-5-formyl-5,6,7,8-tetrahydrofolate + ATP = (6R)-5,10-methenyltetrahydrofolate + ADP + phosphate</text>
        <dbReference type="Rhea" id="RHEA:10488"/>
        <dbReference type="ChEBI" id="CHEBI:30616"/>
        <dbReference type="ChEBI" id="CHEBI:43474"/>
        <dbReference type="ChEBI" id="CHEBI:57455"/>
        <dbReference type="ChEBI" id="CHEBI:57457"/>
        <dbReference type="ChEBI" id="CHEBI:456216"/>
        <dbReference type="EC" id="6.3.3.2"/>
    </reaction>
</comment>
<dbReference type="PIRSF" id="PIRSF006806">
    <property type="entry name" value="FTHF_cligase"/>
    <property type="match status" value="1"/>
</dbReference>
<sequence>MFADNNIFLTYLLTKKDIRKQYLEKRLNLPDDLSTTLNRQLLEKCRQLDLSSFTLVHIFLPITEKKEVDTYALVDWARIAWPDVQWVLSKSDLSTGLMLHYLWEPDTLLVNNKYGIPEPESGTLIPPAMLDLVFVPLLAFDHKGHRVGYGKGMYDRFLQECRPDATTIGLSLFDPVDSITDTDSLDVPLDMVITPGLIYQFKKK</sequence>
<evidence type="ECO:0000256" key="4">
    <source>
        <dbReference type="PIRSR" id="PIRSR006806-1"/>
    </source>
</evidence>
<reference evidence="6 7" key="1">
    <citation type="submission" date="2019-12" db="EMBL/GenBank/DDBJ databases">
        <title>The draft genomic sequence of strain Chitinophaga oryziterrae JCM 16595.</title>
        <authorList>
            <person name="Zhang X."/>
        </authorList>
    </citation>
    <scope>NUCLEOTIDE SEQUENCE [LARGE SCALE GENOMIC DNA]</scope>
    <source>
        <strain evidence="6 7">JCM 16595</strain>
    </source>
</reference>
<evidence type="ECO:0000256" key="1">
    <source>
        <dbReference type="ARBA" id="ARBA00010638"/>
    </source>
</evidence>
<dbReference type="EC" id="6.3.3.2" evidence="5"/>
<dbReference type="EMBL" id="WRXO01000006">
    <property type="protein sequence ID" value="MVT43148.1"/>
    <property type="molecule type" value="Genomic_DNA"/>
</dbReference>
<keyword evidence="2 4" id="KW-0547">Nucleotide-binding</keyword>
<keyword evidence="5" id="KW-0479">Metal-binding</keyword>
<proteinExistence type="inferred from homology"/>
<dbReference type="GO" id="GO:0035999">
    <property type="term" value="P:tetrahydrofolate interconversion"/>
    <property type="evidence" value="ECO:0007669"/>
    <property type="project" value="TreeGrafter"/>
</dbReference>
<keyword evidence="6" id="KW-0436">Ligase</keyword>
<keyword evidence="5" id="KW-0460">Magnesium</keyword>
<dbReference type="SUPFAM" id="SSF100950">
    <property type="entry name" value="NagB/RpiA/CoA transferase-like"/>
    <property type="match status" value="1"/>
</dbReference>
<dbReference type="GO" id="GO:0030272">
    <property type="term" value="F:5-formyltetrahydrofolate cyclo-ligase activity"/>
    <property type="evidence" value="ECO:0007669"/>
    <property type="project" value="UniProtKB-EC"/>
</dbReference>
<evidence type="ECO:0000256" key="3">
    <source>
        <dbReference type="ARBA" id="ARBA00022840"/>
    </source>
</evidence>
<comment type="similarity">
    <text evidence="1 5">Belongs to the 5-formyltetrahydrofolate cyclo-ligase family.</text>
</comment>
<keyword evidence="3 4" id="KW-0067">ATP-binding</keyword>
<name>A0A6N8JFP7_9BACT</name>
<comment type="caution">
    <text evidence="6">The sequence shown here is derived from an EMBL/GenBank/DDBJ whole genome shotgun (WGS) entry which is preliminary data.</text>
</comment>
<keyword evidence="7" id="KW-1185">Reference proteome</keyword>
<dbReference type="InterPro" id="IPR002698">
    <property type="entry name" value="FTHF_cligase"/>
</dbReference>
<dbReference type="Gene3D" id="3.40.50.10420">
    <property type="entry name" value="NagB/RpiA/CoA transferase-like"/>
    <property type="match status" value="1"/>
</dbReference>
<dbReference type="Pfam" id="PF01812">
    <property type="entry name" value="5-FTHF_cyc-lig"/>
    <property type="match status" value="1"/>
</dbReference>
<gene>
    <name evidence="6" type="ORF">GO495_21300</name>
</gene>
<protein>
    <recommendedName>
        <fullName evidence="5">5-formyltetrahydrofolate cyclo-ligase</fullName>
        <ecNumber evidence="5">6.3.3.2</ecNumber>
    </recommendedName>
</protein>
<dbReference type="InterPro" id="IPR037171">
    <property type="entry name" value="NagB/RpiA_transferase-like"/>
</dbReference>
<accession>A0A6N8JFP7</accession>
<evidence type="ECO:0000313" key="7">
    <source>
        <dbReference type="Proteomes" id="UP000468388"/>
    </source>
</evidence>